<accession>A0A371NQZ2</accession>
<feature type="transmembrane region" description="Helical" evidence="1">
    <location>
        <begin position="62"/>
        <end position="82"/>
    </location>
</feature>
<feature type="transmembrane region" description="Helical" evidence="1">
    <location>
        <begin position="31"/>
        <end position="50"/>
    </location>
</feature>
<reference evidence="2 3" key="1">
    <citation type="submission" date="2018-08" db="EMBL/GenBank/DDBJ databases">
        <title>Isolation, diversity and antifungal activity of Actinobacteria from cow dung.</title>
        <authorList>
            <person name="Ling L."/>
        </authorList>
    </citation>
    <scope>NUCLEOTIDE SEQUENCE [LARGE SCALE GENOMIC DNA]</scope>
    <source>
        <strain evidence="2 3">NEAU-LLE</strain>
    </source>
</reference>
<dbReference type="Proteomes" id="UP000262172">
    <property type="component" value="Unassembled WGS sequence"/>
</dbReference>
<protein>
    <submittedName>
        <fullName evidence="2">Uncharacterized protein</fullName>
    </submittedName>
</protein>
<organism evidence="2 3">
    <name type="scientific">Microbacterium bovistercoris</name>
    <dbReference type="NCBI Taxonomy" id="2293570"/>
    <lineage>
        <taxon>Bacteria</taxon>
        <taxon>Bacillati</taxon>
        <taxon>Actinomycetota</taxon>
        <taxon>Actinomycetes</taxon>
        <taxon>Micrococcales</taxon>
        <taxon>Microbacteriaceae</taxon>
        <taxon>Microbacterium</taxon>
    </lineage>
</organism>
<name>A0A371NQZ2_9MICO</name>
<keyword evidence="1" id="KW-0812">Transmembrane</keyword>
<dbReference type="AlphaFoldDB" id="A0A371NQZ2"/>
<evidence type="ECO:0000313" key="2">
    <source>
        <dbReference type="EMBL" id="REJ04157.1"/>
    </source>
</evidence>
<evidence type="ECO:0000256" key="1">
    <source>
        <dbReference type="SAM" id="Phobius"/>
    </source>
</evidence>
<gene>
    <name evidence="2" type="ORF">DY023_16645</name>
</gene>
<keyword evidence="1" id="KW-1133">Transmembrane helix</keyword>
<keyword evidence="1" id="KW-0472">Membrane</keyword>
<comment type="caution">
    <text evidence="2">The sequence shown here is derived from an EMBL/GenBank/DDBJ whole genome shotgun (WGS) entry which is preliminary data.</text>
</comment>
<feature type="transmembrane region" description="Helical" evidence="1">
    <location>
        <begin position="7"/>
        <end position="25"/>
    </location>
</feature>
<sequence>MRLCTWFSLGTGALGVLLLFMPYLLPFGGPWVQLALGVITLILAFRARRIGTQGVEDYDGRLSLLAAMAGFAICFFAGQVAFGEIMRLVGQG</sequence>
<keyword evidence="3" id="KW-1185">Reference proteome</keyword>
<evidence type="ECO:0000313" key="3">
    <source>
        <dbReference type="Proteomes" id="UP000262172"/>
    </source>
</evidence>
<dbReference type="OrthoDB" id="5082357at2"/>
<dbReference type="EMBL" id="QUAB01000048">
    <property type="protein sequence ID" value="REJ04157.1"/>
    <property type="molecule type" value="Genomic_DNA"/>
</dbReference>
<proteinExistence type="predicted"/>